<dbReference type="NCBIfam" id="TIGR00199">
    <property type="entry name" value="PncC_domain"/>
    <property type="match status" value="1"/>
</dbReference>
<organism evidence="2 3">
    <name type="scientific">Parvularcula bermudensis (strain ATCC BAA-594 / HTCC2503 / KCTC 12087)</name>
    <dbReference type="NCBI Taxonomy" id="314260"/>
    <lineage>
        <taxon>Bacteria</taxon>
        <taxon>Pseudomonadati</taxon>
        <taxon>Pseudomonadota</taxon>
        <taxon>Alphaproteobacteria</taxon>
        <taxon>Parvularculales</taxon>
        <taxon>Parvularculaceae</taxon>
        <taxon>Parvularcula</taxon>
    </lineage>
</organism>
<dbReference type="KEGG" id="pbr:PB2503_09344"/>
<dbReference type="AlphaFoldDB" id="E0TD99"/>
<accession>E0TD99</accession>
<sequence>MTDRGLQHLAARLIALGIETETQIATAESCTGGLIAGALTEIAGASAVFTHGFVTYSNDAKVQCLGVPAALIAQHGAVSAPVALAMARGARSVSGADLTLSVTGIAGPGGGSPEKPVGLVFFGVSDRRGTIVHRRVFAGRDRHNVRRETVRTALRLLMTALQARLSSPPQG</sequence>
<evidence type="ECO:0000259" key="1">
    <source>
        <dbReference type="Pfam" id="PF02464"/>
    </source>
</evidence>
<feature type="domain" description="CinA C-terminal" evidence="1">
    <location>
        <begin position="8"/>
        <end position="160"/>
    </location>
</feature>
<dbReference type="Proteomes" id="UP000001302">
    <property type="component" value="Chromosome"/>
</dbReference>
<reference evidence="2 3" key="2">
    <citation type="journal article" date="2011" name="J. Bacteriol.">
        <title>Complete genome sequence of strain HTCC2503T of Parvularcula bermudensis, the type species of the order "Parvularculales" in the class Alphaproteobacteria.</title>
        <authorList>
            <person name="Oh H.M."/>
            <person name="Kang I."/>
            <person name="Vergin K.L."/>
            <person name="Kang D."/>
            <person name="Rhee K.H."/>
            <person name="Giovannoni S.J."/>
            <person name="Cho J.C."/>
        </authorList>
    </citation>
    <scope>NUCLEOTIDE SEQUENCE [LARGE SCALE GENOMIC DNA]</scope>
    <source>
        <strain evidence="3">ATCC BAA-594 / HTCC2503 / KCTC 12087</strain>
    </source>
</reference>
<evidence type="ECO:0000313" key="2">
    <source>
        <dbReference type="EMBL" id="ADM09922.1"/>
    </source>
</evidence>
<dbReference type="HOGENOM" id="CLU_030805_1_1_5"/>
<evidence type="ECO:0000313" key="3">
    <source>
        <dbReference type="Proteomes" id="UP000001302"/>
    </source>
</evidence>
<keyword evidence="3" id="KW-1185">Reference proteome</keyword>
<dbReference type="SUPFAM" id="SSF142433">
    <property type="entry name" value="CinA-like"/>
    <property type="match status" value="1"/>
</dbReference>
<dbReference type="RefSeq" id="WP_013300896.1">
    <property type="nucleotide sequence ID" value="NC_014414.1"/>
</dbReference>
<protein>
    <recommendedName>
        <fullName evidence="1">CinA C-terminal domain-containing protein</fullName>
    </recommendedName>
</protein>
<dbReference type="Gene3D" id="3.90.950.20">
    <property type="entry name" value="CinA-like"/>
    <property type="match status" value="1"/>
</dbReference>
<gene>
    <name evidence="2" type="ordered locus">PB2503_09344</name>
</gene>
<proteinExistence type="predicted"/>
<reference evidence="3" key="1">
    <citation type="submission" date="2010-08" db="EMBL/GenBank/DDBJ databases">
        <title>Genome sequence of Parvularcula bermudensis HTCC2503.</title>
        <authorList>
            <person name="Kang D.-M."/>
            <person name="Oh H.-M."/>
            <person name="Cho J.-C."/>
        </authorList>
    </citation>
    <scope>NUCLEOTIDE SEQUENCE [LARGE SCALE GENOMIC DNA]</scope>
    <source>
        <strain evidence="3">ATCC BAA-594 / HTCC2503 / KCTC 12087</strain>
    </source>
</reference>
<name>E0TD99_PARBH</name>
<dbReference type="Pfam" id="PF02464">
    <property type="entry name" value="CinA"/>
    <property type="match status" value="1"/>
</dbReference>
<dbReference type="EMBL" id="CP002156">
    <property type="protein sequence ID" value="ADM09922.1"/>
    <property type="molecule type" value="Genomic_DNA"/>
</dbReference>
<dbReference type="InterPro" id="IPR036653">
    <property type="entry name" value="CinA-like_C"/>
</dbReference>
<dbReference type="InterPro" id="IPR008136">
    <property type="entry name" value="CinA_C"/>
</dbReference>
<dbReference type="eggNOG" id="COG1546">
    <property type="taxonomic scope" value="Bacteria"/>
</dbReference>
<dbReference type="OrthoDB" id="9801454at2"/>
<dbReference type="STRING" id="314260.PB2503_09344"/>